<sequence>MSDYNVYDNFINKRQEVNNTQSLKDLDKLPPELKISTITMTFELDIKFNVKKIAKYIDLKDGLIYAKFGKKNMTNYILRSTYLITDKFKKKTVIPKKKPDTFVEQCTIKILSNIDKKFINIKIFENGTLHITGIKSYNDFMESYDKLIKELLKEKYVLKNGILKRKYFFNNVNNVKEVFDNKNNFKICMIVCTFYVYFKIKLEILDDILQKQKYNTVFNFTDHACVNIKYNYSDTREISIFVYESGKINITGSRINEEIIECYKFIIKILYENYDDIVLIDITRFNIQTLLDL</sequence>
<proteinExistence type="inferred from homology"/>
<comment type="similarity">
    <text evidence="1">Belongs to the TBP family.</text>
</comment>
<evidence type="ECO:0000256" key="2">
    <source>
        <dbReference type="ARBA" id="ARBA00023125"/>
    </source>
</evidence>
<dbReference type="InterPro" id="IPR000814">
    <property type="entry name" value="TBP"/>
</dbReference>
<evidence type="ECO:0000256" key="1">
    <source>
        <dbReference type="ARBA" id="ARBA00005560"/>
    </source>
</evidence>
<dbReference type="SUPFAM" id="SSF55945">
    <property type="entry name" value="TATA-box binding protein-like"/>
    <property type="match status" value="2"/>
</dbReference>
<evidence type="ECO:0000313" key="4">
    <source>
        <dbReference type="EMBL" id="ARF10591.1"/>
    </source>
</evidence>
<accession>A0A1V0SFY7</accession>
<dbReference type="GO" id="GO:0006352">
    <property type="term" value="P:DNA-templated transcription initiation"/>
    <property type="evidence" value="ECO:0007669"/>
    <property type="project" value="InterPro"/>
</dbReference>
<keyword evidence="2" id="KW-0238">DNA-binding</keyword>
<dbReference type="Pfam" id="PF00352">
    <property type="entry name" value="TBP"/>
    <property type="match status" value="1"/>
</dbReference>
<dbReference type="GO" id="GO:0003677">
    <property type="term" value="F:DNA binding"/>
    <property type="evidence" value="ECO:0007669"/>
    <property type="project" value="UniProtKB-KW"/>
</dbReference>
<name>A0A1V0SFY7_9VIRU</name>
<dbReference type="EMBL" id="KY684104">
    <property type="protein sequence ID" value="ARF10591.1"/>
    <property type="molecule type" value="Genomic_DNA"/>
</dbReference>
<protein>
    <submittedName>
        <fullName evidence="4">TATA box binding protein</fullName>
    </submittedName>
</protein>
<dbReference type="InterPro" id="IPR012295">
    <property type="entry name" value="TBP_dom_sf"/>
</dbReference>
<reference evidence="4" key="1">
    <citation type="journal article" date="2017" name="Science">
        <title>Giant viruses with an expanded complement of translation system components.</title>
        <authorList>
            <person name="Schulz F."/>
            <person name="Yutin N."/>
            <person name="Ivanova N.N."/>
            <person name="Ortega D.R."/>
            <person name="Lee T.K."/>
            <person name="Vierheilig J."/>
            <person name="Daims H."/>
            <person name="Horn M."/>
            <person name="Wagner M."/>
            <person name="Jensen G.J."/>
            <person name="Kyrpides N.C."/>
            <person name="Koonin E.V."/>
            <person name="Woyke T."/>
        </authorList>
    </citation>
    <scope>NUCLEOTIDE SEQUENCE</scope>
    <source>
        <strain evidence="4">HKV1</strain>
    </source>
</reference>
<evidence type="ECO:0000256" key="3">
    <source>
        <dbReference type="ARBA" id="ARBA00023163"/>
    </source>
</evidence>
<organism evidence="4">
    <name type="scientific">Hokovirus HKV1</name>
    <dbReference type="NCBI Taxonomy" id="1977638"/>
    <lineage>
        <taxon>Viruses</taxon>
        <taxon>Varidnaviria</taxon>
        <taxon>Bamfordvirae</taxon>
        <taxon>Nucleocytoviricota</taxon>
        <taxon>Megaviricetes</taxon>
        <taxon>Imitervirales</taxon>
        <taxon>Mimiviridae</taxon>
        <taxon>Klosneuvirinae</taxon>
        <taxon>Hokovirus</taxon>
    </lineage>
</organism>
<dbReference type="Gene3D" id="3.30.310.10">
    <property type="entry name" value="TATA-Binding Protein"/>
    <property type="match status" value="2"/>
</dbReference>
<keyword evidence="3" id="KW-0804">Transcription</keyword>
<gene>
    <name evidence="4" type="ORF">Hokovirus_2_118</name>
</gene>